<evidence type="ECO:0000256" key="2">
    <source>
        <dbReference type="SAM" id="MobiDB-lite"/>
    </source>
</evidence>
<dbReference type="Proteomes" id="UP000708208">
    <property type="component" value="Unassembled WGS sequence"/>
</dbReference>
<accession>A0A8J2LFB0</accession>
<evidence type="ECO:0000313" key="4">
    <source>
        <dbReference type="EMBL" id="CAG7834168.1"/>
    </source>
</evidence>
<feature type="region of interest" description="Disordered" evidence="2">
    <location>
        <begin position="176"/>
        <end position="215"/>
    </location>
</feature>
<reference evidence="4" key="1">
    <citation type="submission" date="2021-06" db="EMBL/GenBank/DDBJ databases">
        <authorList>
            <person name="Hodson N. C."/>
            <person name="Mongue J. A."/>
            <person name="Jaron S. K."/>
        </authorList>
    </citation>
    <scope>NUCLEOTIDE SEQUENCE</scope>
</reference>
<comment type="caution">
    <text evidence="4">The sequence shown here is derived from an EMBL/GenBank/DDBJ whole genome shotgun (WGS) entry which is preliminary data.</text>
</comment>
<dbReference type="OrthoDB" id="10072022at2759"/>
<keyword evidence="3" id="KW-0472">Membrane</keyword>
<dbReference type="AlphaFoldDB" id="A0A8J2LFB0"/>
<evidence type="ECO:0000256" key="1">
    <source>
        <dbReference type="SAM" id="Coils"/>
    </source>
</evidence>
<evidence type="ECO:0000313" key="5">
    <source>
        <dbReference type="Proteomes" id="UP000708208"/>
    </source>
</evidence>
<feature type="transmembrane region" description="Helical" evidence="3">
    <location>
        <begin position="12"/>
        <end position="30"/>
    </location>
</feature>
<dbReference type="EMBL" id="CAJVCH010570141">
    <property type="protein sequence ID" value="CAG7834168.1"/>
    <property type="molecule type" value="Genomic_DNA"/>
</dbReference>
<protein>
    <submittedName>
        <fullName evidence="4">Uncharacterized protein</fullName>
    </submittedName>
</protein>
<feature type="coiled-coil region" evidence="1">
    <location>
        <begin position="57"/>
        <end position="175"/>
    </location>
</feature>
<gene>
    <name evidence="4" type="ORF">AFUS01_LOCUS43698</name>
</gene>
<feature type="compositionally biased region" description="Low complexity" evidence="2">
    <location>
        <begin position="176"/>
        <end position="191"/>
    </location>
</feature>
<evidence type="ECO:0000256" key="3">
    <source>
        <dbReference type="SAM" id="Phobius"/>
    </source>
</evidence>
<keyword evidence="3" id="KW-0812">Transmembrane</keyword>
<organism evidence="4 5">
    <name type="scientific">Allacma fusca</name>
    <dbReference type="NCBI Taxonomy" id="39272"/>
    <lineage>
        <taxon>Eukaryota</taxon>
        <taxon>Metazoa</taxon>
        <taxon>Ecdysozoa</taxon>
        <taxon>Arthropoda</taxon>
        <taxon>Hexapoda</taxon>
        <taxon>Collembola</taxon>
        <taxon>Symphypleona</taxon>
        <taxon>Sminthuridae</taxon>
        <taxon>Allacma</taxon>
    </lineage>
</organism>
<name>A0A8J2LFB0_9HEXA</name>
<keyword evidence="1" id="KW-0175">Coiled coil</keyword>
<keyword evidence="3" id="KW-1133">Transmembrane helix</keyword>
<keyword evidence="5" id="KW-1185">Reference proteome</keyword>
<sequence length="215" mass="23825">MRMHSYGKCSPNLAAGALTIFVLIVLYNYWNVSTLNRDLSIKLHSLEQQVITFSRANDGLSSNLEKAQDEKTNLQNSLIKEEAEEKASRDLVSQKDKLIKDLQNDLENTKQEAQNCLHESSSQDNKLQLKEKEITELKEKVVSLEAQVVEKTSQNEKIEMELSDAKDKIENLQKLASNKPTAASSKSTAASVGAKPVVSPDEQQAVLINDPAGSI</sequence>
<proteinExistence type="predicted"/>